<dbReference type="GO" id="GO:0006535">
    <property type="term" value="P:cysteine biosynthetic process from serine"/>
    <property type="evidence" value="ECO:0007669"/>
    <property type="project" value="UniProtKB-UniRule"/>
</dbReference>
<feature type="binding site" evidence="9">
    <location>
        <position position="148"/>
    </location>
    <ligand>
        <name>pyridoxal 5'-phosphate</name>
        <dbReference type="ChEBI" id="CHEBI:597326"/>
    </ligand>
</feature>
<dbReference type="CDD" id="cd01561">
    <property type="entry name" value="CBS_like"/>
    <property type="match status" value="1"/>
</dbReference>
<comment type="catalytic activity">
    <reaction evidence="11">
        <text>O-acetyl-L-serine + hydrogen sulfide = L-cysteine + acetate</text>
        <dbReference type="Rhea" id="RHEA:14829"/>
        <dbReference type="ChEBI" id="CHEBI:29919"/>
        <dbReference type="ChEBI" id="CHEBI:30089"/>
        <dbReference type="ChEBI" id="CHEBI:35235"/>
        <dbReference type="ChEBI" id="CHEBI:58340"/>
        <dbReference type="EC" id="2.5.1.47"/>
    </reaction>
</comment>
<keyword evidence="4 11" id="KW-0028">Amino-acid biosynthesis</keyword>
<evidence type="ECO:0000256" key="8">
    <source>
        <dbReference type="ARBA" id="ARBA00029440"/>
    </source>
</evidence>
<evidence type="ECO:0000256" key="6">
    <source>
        <dbReference type="ARBA" id="ARBA00022898"/>
    </source>
</evidence>
<keyword evidence="6 9" id="KW-0663">Pyridoxal phosphate</keyword>
<dbReference type="InterPro" id="IPR005859">
    <property type="entry name" value="CysK"/>
</dbReference>
<gene>
    <name evidence="13" type="ORF">URODEC1_LOCUS40504</name>
</gene>
<evidence type="ECO:0000256" key="10">
    <source>
        <dbReference type="PIRSR" id="PIRSR605856-51"/>
    </source>
</evidence>
<feature type="domain" description="Tryptophan synthase beta chain-like PALP" evidence="12">
    <location>
        <begin position="81"/>
        <end position="357"/>
    </location>
</feature>
<dbReference type="AlphaFoldDB" id="A0ABC8Z2H1"/>
<dbReference type="InterPro" id="IPR001926">
    <property type="entry name" value="TrpB-like_PALP"/>
</dbReference>
<dbReference type="GO" id="GO:0004124">
    <property type="term" value="F:cysteine synthase activity"/>
    <property type="evidence" value="ECO:0007669"/>
    <property type="project" value="UniProtKB-UniRule"/>
</dbReference>
<dbReference type="FunFam" id="3.40.50.1100:FF:000130">
    <property type="entry name" value="Cysteine synthase"/>
    <property type="match status" value="1"/>
</dbReference>
<keyword evidence="7 11" id="KW-0198">Cysteine biosynthesis</keyword>
<evidence type="ECO:0000259" key="12">
    <source>
        <dbReference type="Pfam" id="PF00291"/>
    </source>
</evidence>
<dbReference type="EMBL" id="OZ075128">
    <property type="protein sequence ID" value="CAL4953954.1"/>
    <property type="molecule type" value="Genomic_DNA"/>
</dbReference>
<feature type="binding site" evidence="9">
    <location>
        <position position="330"/>
    </location>
    <ligand>
        <name>pyridoxal 5'-phosphate</name>
        <dbReference type="ChEBI" id="CHEBI:597326"/>
    </ligand>
</feature>
<sequence length="382" mass="40577">MAMAPSPACSLLRVAASAPISTTSISVSIPRPPGFLPSSRSASARRHLTAAWSPKAAASASIEVQDEYADEIDAVNIAQDVTQLIGKTPMVYLNSVDGCVANIAAKLEYMGPCRSVKDRIGLSMINDAEEKGLISPNKTILVEPTTGNTGIAIASVAAARGYKLIATMPSSIDVERRVLLRAFGAEIVLTDPTKGLKGAFDKAEEIVLKTPNAYMFQQFNNEANSEIHFQTTGPEIWEDTLGTVDILVASIGTGGTITGTGRYLKRMNKDIKVIGVEPAETSVISGDNPGYIPSILDVQLIDEVVKVSTAQAVDSARELALKEGLLVGISSGAAAVAAINVAKRPENAGKLIAVIFPSFGERYLSSILFRPIYDSVRRMRKK</sequence>
<feature type="binding site" evidence="9">
    <location>
        <begin position="252"/>
        <end position="256"/>
    </location>
    <ligand>
        <name>pyridoxal 5'-phosphate</name>
        <dbReference type="ChEBI" id="CHEBI:597326"/>
    </ligand>
</feature>
<dbReference type="NCBIfam" id="TIGR01136">
    <property type="entry name" value="cysKM"/>
    <property type="match status" value="1"/>
</dbReference>
<comment type="similarity">
    <text evidence="2 11">Belongs to the cysteine synthase/cystathionine beta-synthase family.</text>
</comment>
<protein>
    <recommendedName>
        <fullName evidence="3 11">Cysteine synthase</fullName>
        <ecNumber evidence="11">2.5.1.47</ecNumber>
    </recommendedName>
</protein>
<dbReference type="InterPro" id="IPR001216">
    <property type="entry name" value="P-phosphate_BS"/>
</dbReference>
<dbReference type="PROSITE" id="PS00901">
    <property type="entry name" value="CYS_SYNTHASE"/>
    <property type="match status" value="1"/>
</dbReference>
<evidence type="ECO:0000313" key="14">
    <source>
        <dbReference type="Proteomes" id="UP001497457"/>
    </source>
</evidence>
<feature type="modified residue" description="N6-(pyridoxal phosphate)lysine" evidence="10">
    <location>
        <position position="117"/>
    </location>
</feature>
<dbReference type="EC" id="2.5.1.47" evidence="11"/>
<name>A0ABC8Z2H1_9POAL</name>
<dbReference type="NCBIfam" id="TIGR01139">
    <property type="entry name" value="cysK"/>
    <property type="match status" value="1"/>
</dbReference>
<evidence type="ECO:0000313" key="13">
    <source>
        <dbReference type="EMBL" id="CAL4953954.1"/>
    </source>
</evidence>
<accession>A0ABC8Z2H1</accession>
<dbReference type="Pfam" id="PF00291">
    <property type="entry name" value="PALP"/>
    <property type="match status" value="1"/>
</dbReference>
<dbReference type="SUPFAM" id="SSF53686">
    <property type="entry name" value="Tryptophan synthase beta subunit-like PLP-dependent enzymes"/>
    <property type="match status" value="1"/>
</dbReference>
<evidence type="ECO:0000256" key="4">
    <source>
        <dbReference type="ARBA" id="ARBA00022605"/>
    </source>
</evidence>
<dbReference type="InterPro" id="IPR050214">
    <property type="entry name" value="Cys_Synth/Cystath_Beta-Synth"/>
</dbReference>
<evidence type="ECO:0000256" key="7">
    <source>
        <dbReference type="ARBA" id="ARBA00023192"/>
    </source>
</evidence>
<dbReference type="PANTHER" id="PTHR10314">
    <property type="entry name" value="CYSTATHIONINE BETA-SYNTHASE"/>
    <property type="match status" value="1"/>
</dbReference>
<dbReference type="Proteomes" id="UP001497457">
    <property type="component" value="Chromosome 18b"/>
</dbReference>
<comment type="cofactor">
    <cofactor evidence="1 9 11">
        <name>pyridoxal 5'-phosphate</name>
        <dbReference type="ChEBI" id="CHEBI:597326"/>
    </cofactor>
</comment>
<organism evidence="13 14">
    <name type="scientific">Urochloa decumbens</name>
    <dbReference type="NCBI Taxonomy" id="240449"/>
    <lineage>
        <taxon>Eukaryota</taxon>
        <taxon>Viridiplantae</taxon>
        <taxon>Streptophyta</taxon>
        <taxon>Embryophyta</taxon>
        <taxon>Tracheophyta</taxon>
        <taxon>Spermatophyta</taxon>
        <taxon>Magnoliopsida</taxon>
        <taxon>Liliopsida</taxon>
        <taxon>Poales</taxon>
        <taxon>Poaceae</taxon>
        <taxon>PACMAD clade</taxon>
        <taxon>Panicoideae</taxon>
        <taxon>Panicodae</taxon>
        <taxon>Paniceae</taxon>
        <taxon>Melinidinae</taxon>
        <taxon>Urochloa</taxon>
    </lineage>
</organism>
<comment type="pathway">
    <text evidence="8">Amino-acid biosynthesis.</text>
</comment>
<evidence type="ECO:0000256" key="9">
    <source>
        <dbReference type="PIRSR" id="PIRSR605856-50"/>
    </source>
</evidence>
<reference evidence="13" key="1">
    <citation type="submission" date="2024-10" db="EMBL/GenBank/DDBJ databases">
        <authorList>
            <person name="Ryan C."/>
        </authorList>
    </citation>
    <scope>NUCLEOTIDE SEQUENCE [LARGE SCALE GENOMIC DNA]</scope>
</reference>
<evidence type="ECO:0000256" key="1">
    <source>
        <dbReference type="ARBA" id="ARBA00001933"/>
    </source>
</evidence>
<evidence type="ECO:0000256" key="3">
    <source>
        <dbReference type="ARBA" id="ARBA00019371"/>
    </source>
</evidence>
<keyword evidence="5 11" id="KW-0808">Transferase</keyword>
<dbReference type="InterPro" id="IPR005856">
    <property type="entry name" value="Cys_synth"/>
</dbReference>
<dbReference type="InterPro" id="IPR036052">
    <property type="entry name" value="TrpB-like_PALP_sf"/>
</dbReference>
<proteinExistence type="inferred from homology"/>
<evidence type="ECO:0000256" key="2">
    <source>
        <dbReference type="ARBA" id="ARBA00007103"/>
    </source>
</evidence>
<dbReference type="FunFam" id="3.40.50.1100:FF:000006">
    <property type="entry name" value="Cysteine synthase"/>
    <property type="match status" value="1"/>
</dbReference>
<dbReference type="Gene3D" id="3.40.50.1100">
    <property type="match status" value="2"/>
</dbReference>
<evidence type="ECO:0000256" key="11">
    <source>
        <dbReference type="RuleBase" id="RU003985"/>
    </source>
</evidence>
<evidence type="ECO:0000256" key="5">
    <source>
        <dbReference type="ARBA" id="ARBA00022679"/>
    </source>
</evidence>
<keyword evidence="14" id="KW-1185">Reference proteome</keyword>